<evidence type="ECO:0000313" key="5">
    <source>
        <dbReference type="Proteomes" id="UP000315750"/>
    </source>
</evidence>
<evidence type="ECO:0000259" key="3">
    <source>
        <dbReference type="Pfam" id="PF07589"/>
    </source>
</evidence>
<accession>A0A518AVG5</accession>
<feature type="compositionally biased region" description="Polar residues" evidence="1">
    <location>
        <begin position="45"/>
        <end position="55"/>
    </location>
</feature>
<reference evidence="4 5" key="1">
    <citation type="submission" date="2019-02" db="EMBL/GenBank/DDBJ databases">
        <title>Deep-cultivation of Planctomycetes and their phenomic and genomic characterization uncovers novel biology.</title>
        <authorList>
            <person name="Wiegand S."/>
            <person name="Jogler M."/>
            <person name="Boedeker C."/>
            <person name="Pinto D."/>
            <person name="Vollmers J."/>
            <person name="Rivas-Marin E."/>
            <person name="Kohn T."/>
            <person name="Peeters S.H."/>
            <person name="Heuer A."/>
            <person name="Rast P."/>
            <person name="Oberbeckmann S."/>
            <person name="Bunk B."/>
            <person name="Jeske O."/>
            <person name="Meyerdierks A."/>
            <person name="Storesund J.E."/>
            <person name="Kallscheuer N."/>
            <person name="Luecker S."/>
            <person name="Lage O.M."/>
            <person name="Pohl T."/>
            <person name="Merkel B.J."/>
            <person name="Hornburger P."/>
            <person name="Mueller R.-W."/>
            <person name="Bruemmer F."/>
            <person name="Labrenz M."/>
            <person name="Spormann A.M."/>
            <person name="Op den Camp H."/>
            <person name="Overmann J."/>
            <person name="Amann R."/>
            <person name="Jetten M.S.M."/>
            <person name="Mascher T."/>
            <person name="Medema M.H."/>
            <person name="Devos D.P."/>
            <person name="Kaster A.-K."/>
            <person name="Ovreas L."/>
            <person name="Rohde M."/>
            <person name="Galperin M.Y."/>
            <person name="Jogler C."/>
        </authorList>
    </citation>
    <scope>NUCLEOTIDE SEQUENCE [LARGE SCALE GENOMIC DNA]</scope>
    <source>
        <strain evidence="4 5">Pan181</strain>
    </source>
</reference>
<dbReference type="AlphaFoldDB" id="A0A518AVG5"/>
<keyword evidence="2" id="KW-0732">Signal</keyword>
<evidence type="ECO:0000313" key="4">
    <source>
        <dbReference type="EMBL" id="QDU58729.1"/>
    </source>
</evidence>
<keyword evidence="5" id="KW-1185">Reference proteome</keyword>
<dbReference type="NCBIfam" id="TIGR02595">
    <property type="entry name" value="PEP_CTERM"/>
    <property type="match status" value="1"/>
</dbReference>
<protein>
    <recommendedName>
        <fullName evidence="3">Ice-binding protein C-terminal domain-containing protein</fullName>
    </recommendedName>
</protein>
<name>A0A518AVG5_9BACT</name>
<feature type="chain" id="PRO_5022178149" description="Ice-binding protein C-terminal domain-containing protein" evidence="2">
    <location>
        <begin position="24"/>
        <end position="235"/>
    </location>
</feature>
<dbReference type="Pfam" id="PF07589">
    <property type="entry name" value="PEP-CTERM"/>
    <property type="match status" value="1"/>
</dbReference>
<dbReference type="InterPro" id="IPR013424">
    <property type="entry name" value="Ice-binding_C"/>
</dbReference>
<evidence type="ECO:0000256" key="1">
    <source>
        <dbReference type="SAM" id="MobiDB-lite"/>
    </source>
</evidence>
<gene>
    <name evidence="4" type="ORF">Pan181_49690</name>
</gene>
<organism evidence="4 5">
    <name type="scientific">Aeoliella mucimassa</name>
    <dbReference type="NCBI Taxonomy" id="2527972"/>
    <lineage>
        <taxon>Bacteria</taxon>
        <taxon>Pseudomonadati</taxon>
        <taxon>Planctomycetota</taxon>
        <taxon>Planctomycetia</taxon>
        <taxon>Pirellulales</taxon>
        <taxon>Lacipirellulaceae</taxon>
        <taxon>Aeoliella</taxon>
    </lineage>
</organism>
<dbReference type="EMBL" id="CP036278">
    <property type="protein sequence ID" value="QDU58729.1"/>
    <property type="molecule type" value="Genomic_DNA"/>
</dbReference>
<sequence length="235" mass="24279" precursor="true">MRCTSFAMIVCALVATAATSAKAAYVDVTTGYSSVAGAELELSDGSLNPNSNTPGANEDPDKALDDDSGTKYLNFAGAGLNDAGEQASNPTGFVVVLDSPAAIGGVQFTTANDFASRDPGVVQIFGTNMTGTASEIIDLATAADLTEVYYGSTGVPQFATVNDGRFETTPAQFFAESDEYSAYVVIVRDLVRYPGSAPTNMQFAEVSLLQVPEPSTLALVGLAAVGLIGFVGRNR</sequence>
<dbReference type="Proteomes" id="UP000315750">
    <property type="component" value="Chromosome"/>
</dbReference>
<feature type="domain" description="Ice-binding protein C-terminal" evidence="3">
    <location>
        <begin position="210"/>
        <end position="233"/>
    </location>
</feature>
<feature type="signal peptide" evidence="2">
    <location>
        <begin position="1"/>
        <end position="23"/>
    </location>
</feature>
<feature type="region of interest" description="Disordered" evidence="1">
    <location>
        <begin position="43"/>
        <end position="64"/>
    </location>
</feature>
<evidence type="ECO:0000256" key="2">
    <source>
        <dbReference type="SAM" id="SignalP"/>
    </source>
</evidence>
<dbReference type="KEGG" id="amuc:Pan181_49690"/>
<proteinExistence type="predicted"/>